<feature type="domain" description="Serine aminopeptidase S33" evidence="1">
    <location>
        <begin position="44"/>
        <end position="295"/>
    </location>
</feature>
<accession>A0A1G5RIU4</accession>
<protein>
    <submittedName>
        <fullName evidence="2">Lysophospholipase</fullName>
    </submittedName>
</protein>
<dbReference type="SUPFAM" id="SSF53474">
    <property type="entry name" value="alpha/beta-Hydrolases"/>
    <property type="match status" value="1"/>
</dbReference>
<gene>
    <name evidence="2" type="ORF">SAMN04488118_12025</name>
</gene>
<keyword evidence="3" id="KW-1185">Reference proteome</keyword>
<dbReference type="EMBL" id="FMWG01000020">
    <property type="protein sequence ID" value="SCZ73936.1"/>
    <property type="molecule type" value="Genomic_DNA"/>
</dbReference>
<organism evidence="2 3">
    <name type="scientific">Epibacterium ulvae</name>
    <dbReference type="NCBI Taxonomy" id="1156985"/>
    <lineage>
        <taxon>Bacteria</taxon>
        <taxon>Pseudomonadati</taxon>
        <taxon>Pseudomonadota</taxon>
        <taxon>Alphaproteobacteria</taxon>
        <taxon>Rhodobacterales</taxon>
        <taxon>Roseobacteraceae</taxon>
        <taxon>Epibacterium</taxon>
    </lineage>
</organism>
<sequence length="317" mass="35406">MTFDAAPLYNEVAKGPATGQAHWVRTSDGLRLRIGHWRSTSDTEKGTLLLFPGRTEYVEKYGITADFFAREGYATLAVDWRGQGLADRLYHDRLRGHIDRFKAFQTDVDAVIQHATDLKLPKPWYVLGHSMGGAIALRALHNGLDVKAAVFTAPMWGIRVPDALRPIARILGHVAPLLGYGGWLAPSTSAGSYVLEQAFDGNLLTNDPMMYQYLRDHLAHEPKLELGGPSVQWVYEALKECTALADMSSPDYPCLTFLGDNEEIVSTEAIHNRMERWANGTLEIVPKARHEVLMENISTRSATHNKIITFFSQFKTP</sequence>
<evidence type="ECO:0000259" key="1">
    <source>
        <dbReference type="Pfam" id="PF12146"/>
    </source>
</evidence>
<name>A0A1G5RIU4_9RHOB</name>
<dbReference type="InterPro" id="IPR051044">
    <property type="entry name" value="MAG_DAG_Lipase"/>
</dbReference>
<dbReference type="STRING" id="1156985.SAMN04488118_12025"/>
<evidence type="ECO:0000313" key="3">
    <source>
        <dbReference type="Proteomes" id="UP000198767"/>
    </source>
</evidence>
<dbReference type="Pfam" id="PF12146">
    <property type="entry name" value="Hydrolase_4"/>
    <property type="match status" value="1"/>
</dbReference>
<dbReference type="AlphaFoldDB" id="A0A1G5RIU4"/>
<dbReference type="PANTHER" id="PTHR11614">
    <property type="entry name" value="PHOSPHOLIPASE-RELATED"/>
    <property type="match status" value="1"/>
</dbReference>
<dbReference type="InterPro" id="IPR029058">
    <property type="entry name" value="AB_hydrolase_fold"/>
</dbReference>
<reference evidence="2 3" key="1">
    <citation type="submission" date="2016-10" db="EMBL/GenBank/DDBJ databases">
        <authorList>
            <person name="de Groot N.N."/>
        </authorList>
    </citation>
    <scope>NUCLEOTIDE SEQUENCE [LARGE SCALE GENOMIC DNA]</scope>
    <source>
        <strain evidence="2 3">U95</strain>
    </source>
</reference>
<dbReference type="InterPro" id="IPR022742">
    <property type="entry name" value="Hydrolase_4"/>
</dbReference>
<dbReference type="Gene3D" id="3.40.50.1820">
    <property type="entry name" value="alpha/beta hydrolase"/>
    <property type="match status" value="1"/>
</dbReference>
<dbReference type="RefSeq" id="WP_090221244.1">
    <property type="nucleotide sequence ID" value="NZ_FMWG01000020.1"/>
</dbReference>
<dbReference type="OrthoDB" id="9788260at2"/>
<evidence type="ECO:0000313" key="2">
    <source>
        <dbReference type="EMBL" id="SCZ73936.1"/>
    </source>
</evidence>
<proteinExistence type="predicted"/>
<dbReference type="Proteomes" id="UP000198767">
    <property type="component" value="Unassembled WGS sequence"/>
</dbReference>